<accession>E0VNU2</accession>
<dbReference type="CTD" id="8231873"/>
<evidence type="ECO:0000313" key="6">
    <source>
        <dbReference type="EnsemblMetazoa" id="PHUM345810-PA"/>
    </source>
</evidence>
<protein>
    <submittedName>
        <fullName evidence="5 6">NF-kappa-B inhibitor alpha, putative</fullName>
    </submittedName>
</protein>
<dbReference type="eggNOG" id="KOG0504">
    <property type="taxonomic scope" value="Eukaryota"/>
</dbReference>
<evidence type="ECO:0000256" key="3">
    <source>
        <dbReference type="PROSITE-ProRule" id="PRU00023"/>
    </source>
</evidence>
<dbReference type="PANTHER" id="PTHR46680">
    <property type="entry name" value="NF-KAPPA-B INHIBITOR ALPHA"/>
    <property type="match status" value="1"/>
</dbReference>
<reference evidence="6" key="3">
    <citation type="submission" date="2020-05" db="UniProtKB">
        <authorList>
            <consortium name="EnsemblMetazoa"/>
        </authorList>
    </citation>
    <scope>IDENTIFICATION</scope>
    <source>
        <strain evidence="6">USDA</strain>
    </source>
</reference>
<dbReference type="OMA" id="PWELYFQ"/>
<reference evidence="5" key="2">
    <citation type="submission" date="2007-04" db="EMBL/GenBank/DDBJ databases">
        <title>The genome of the human body louse.</title>
        <authorList>
            <consortium name="The Human Body Louse Genome Consortium"/>
            <person name="Kirkness E."/>
            <person name="Walenz B."/>
            <person name="Hass B."/>
            <person name="Bruggner R."/>
            <person name="Strausberg R."/>
        </authorList>
    </citation>
    <scope>NUCLEOTIDE SEQUENCE</scope>
    <source>
        <strain evidence="5">USDA</strain>
    </source>
</reference>
<evidence type="ECO:0000313" key="7">
    <source>
        <dbReference type="Proteomes" id="UP000009046"/>
    </source>
</evidence>
<dbReference type="HOGENOM" id="CLU_000134_6_1_1"/>
<keyword evidence="2 3" id="KW-0040">ANK repeat</keyword>
<dbReference type="InParanoid" id="E0VNU2"/>
<dbReference type="EMBL" id="AAZO01004031">
    <property type="status" value="NOT_ANNOTATED_CDS"/>
    <property type="molecule type" value="Genomic_DNA"/>
</dbReference>
<feature type="compositionally biased region" description="Basic and acidic residues" evidence="4">
    <location>
        <begin position="11"/>
        <end position="22"/>
    </location>
</feature>
<keyword evidence="1" id="KW-0677">Repeat</keyword>
<keyword evidence="7" id="KW-1185">Reference proteome</keyword>
<dbReference type="InterPro" id="IPR051070">
    <property type="entry name" value="NF-kappa-B_inhibitor"/>
</dbReference>
<gene>
    <name evidence="6" type="primary">8231873</name>
    <name evidence="5" type="ORF">Phum_PHUM345810</name>
</gene>
<feature type="repeat" description="ANK" evidence="3">
    <location>
        <begin position="258"/>
        <end position="290"/>
    </location>
</feature>
<dbReference type="GO" id="GO:0051059">
    <property type="term" value="F:NF-kappaB binding"/>
    <property type="evidence" value="ECO:0007669"/>
    <property type="project" value="TreeGrafter"/>
</dbReference>
<evidence type="ECO:0000256" key="2">
    <source>
        <dbReference type="ARBA" id="ARBA00023043"/>
    </source>
</evidence>
<dbReference type="VEuPathDB" id="VectorBase:PHUM345810"/>
<dbReference type="KEGG" id="phu:Phum_PHUM345810"/>
<evidence type="ECO:0000313" key="5">
    <source>
        <dbReference type="EMBL" id="EEB15048.1"/>
    </source>
</evidence>
<dbReference type="InterPro" id="IPR036770">
    <property type="entry name" value="Ankyrin_rpt-contain_sf"/>
</dbReference>
<evidence type="ECO:0000256" key="4">
    <source>
        <dbReference type="SAM" id="MobiDB-lite"/>
    </source>
</evidence>
<feature type="region of interest" description="Disordered" evidence="4">
    <location>
        <begin position="1"/>
        <end position="26"/>
    </location>
</feature>
<dbReference type="GeneID" id="8231873"/>
<dbReference type="EMBL" id="DS235354">
    <property type="protein sequence ID" value="EEB15048.1"/>
    <property type="molecule type" value="Genomic_DNA"/>
</dbReference>
<feature type="repeat" description="ANK" evidence="3">
    <location>
        <begin position="175"/>
        <end position="204"/>
    </location>
</feature>
<evidence type="ECO:0000256" key="1">
    <source>
        <dbReference type="ARBA" id="ARBA00022737"/>
    </source>
</evidence>
<reference evidence="5" key="1">
    <citation type="submission" date="2007-04" db="EMBL/GenBank/DDBJ databases">
        <title>Annotation of Pediculus humanus corporis strain USDA.</title>
        <authorList>
            <person name="Kirkness E."/>
            <person name="Hannick L."/>
            <person name="Hass B."/>
            <person name="Bruggner R."/>
            <person name="Lawson D."/>
            <person name="Bidwell S."/>
            <person name="Joardar V."/>
            <person name="Caler E."/>
            <person name="Walenz B."/>
            <person name="Inman J."/>
            <person name="Schobel S."/>
            <person name="Galinsky K."/>
            <person name="Amedeo P."/>
            <person name="Strausberg R."/>
        </authorList>
    </citation>
    <scope>NUCLEOTIDE SEQUENCE</scope>
    <source>
        <strain evidence="5">USDA</strain>
    </source>
</reference>
<dbReference type="Pfam" id="PF12796">
    <property type="entry name" value="Ank_2"/>
    <property type="match status" value="1"/>
</dbReference>
<dbReference type="RefSeq" id="XP_002427786.1">
    <property type="nucleotide sequence ID" value="XM_002427741.1"/>
</dbReference>
<dbReference type="PROSITE" id="PS50088">
    <property type="entry name" value="ANK_REPEAT"/>
    <property type="match status" value="3"/>
</dbReference>
<proteinExistence type="predicted"/>
<dbReference type="Proteomes" id="UP000009046">
    <property type="component" value="Unassembled WGS sequence"/>
</dbReference>
<sequence length="385" mass="43255">MTTTYSPKISSDSDKKDYESSRTDSGFLSGTNLVSEECLTNEDSFAKQSTVNLESQTNLNYEKIVQTDSGVDIDLNEQFSGLALEENFANNLNENFKNICINNKVISKTKHIENDENNAEIRVTQPWELYFQQDEDGDTQLHIAIIQGFIEVVFSLIKMVPQPCFLDILNDVIQSPLHLAVLTHQSKIVRQLVVAGANVEARDRFGNTPLHLACQIGDIDCVKSLVEPISMSEIKNANLLYSGVTSQVPQDFEEKNYEGETCLHLAAYGGHTEVMRHLIWFGADINARESKSGQTILHYAVETLNHKLLRFLLDECPIGSNGLVLDKQNYAGHTPYQLAKILDLRIAKELALKGAFVNVDDIDEDDHPDHNSYIQEEGVKFFIEN</sequence>
<dbReference type="PROSITE" id="PS50297">
    <property type="entry name" value="ANK_REP_REGION"/>
    <property type="match status" value="3"/>
</dbReference>
<feature type="repeat" description="ANK" evidence="3">
    <location>
        <begin position="205"/>
        <end position="227"/>
    </location>
</feature>
<dbReference type="GO" id="GO:0071356">
    <property type="term" value="P:cellular response to tumor necrosis factor"/>
    <property type="evidence" value="ECO:0007669"/>
    <property type="project" value="TreeGrafter"/>
</dbReference>
<dbReference type="PRINTS" id="PR01415">
    <property type="entry name" value="ANKYRIN"/>
</dbReference>
<dbReference type="PANTHER" id="PTHR46680:SF3">
    <property type="entry name" value="NF-KAPPA-B INHIBITOR CACTUS"/>
    <property type="match status" value="1"/>
</dbReference>
<dbReference type="GO" id="GO:0005829">
    <property type="term" value="C:cytosol"/>
    <property type="evidence" value="ECO:0007669"/>
    <property type="project" value="TreeGrafter"/>
</dbReference>
<dbReference type="Gene3D" id="1.25.40.20">
    <property type="entry name" value="Ankyrin repeat-containing domain"/>
    <property type="match status" value="1"/>
</dbReference>
<dbReference type="OrthoDB" id="20727at2759"/>
<organism>
    <name type="scientific">Pediculus humanus subsp. corporis</name>
    <name type="common">Body louse</name>
    <dbReference type="NCBI Taxonomy" id="121224"/>
    <lineage>
        <taxon>Eukaryota</taxon>
        <taxon>Metazoa</taxon>
        <taxon>Ecdysozoa</taxon>
        <taxon>Arthropoda</taxon>
        <taxon>Hexapoda</taxon>
        <taxon>Insecta</taxon>
        <taxon>Pterygota</taxon>
        <taxon>Neoptera</taxon>
        <taxon>Paraneoptera</taxon>
        <taxon>Psocodea</taxon>
        <taxon>Troctomorpha</taxon>
        <taxon>Phthiraptera</taxon>
        <taxon>Anoplura</taxon>
        <taxon>Pediculidae</taxon>
        <taxon>Pediculus</taxon>
    </lineage>
</organism>
<feature type="compositionally biased region" description="Low complexity" evidence="4">
    <location>
        <begin position="1"/>
        <end position="10"/>
    </location>
</feature>
<dbReference type="SUPFAM" id="SSF48403">
    <property type="entry name" value="Ankyrin repeat"/>
    <property type="match status" value="1"/>
</dbReference>
<dbReference type="FunCoup" id="E0VNU2">
    <property type="interactions" value="177"/>
</dbReference>
<dbReference type="AlphaFoldDB" id="E0VNU2"/>
<name>E0VNU2_PEDHC</name>
<dbReference type="InterPro" id="IPR002110">
    <property type="entry name" value="Ankyrin_rpt"/>
</dbReference>
<dbReference type="STRING" id="121224.E0VNU2"/>
<dbReference type="SMART" id="SM00248">
    <property type="entry name" value="ANK"/>
    <property type="match status" value="5"/>
</dbReference>
<dbReference type="EnsemblMetazoa" id="PHUM345810-RA">
    <property type="protein sequence ID" value="PHUM345810-PA"/>
    <property type="gene ID" value="PHUM345810"/>
</dbReference>